<dbReference type="SUPFAM" id="SSF46785">
    <property type="entry name" value="Winged helix' DNA-binding domain"/>
    <property type="match status" value="1"/>
</dbReference>
<name>F0S2Q3_DESTD</name>
<evidence type="ECO:0008006" key="3">
    <source>
        <dbReference type="Google" id="ProtNLM"/>
    </source>
</evidence>
<dbReference type="InParanoid" id="F0S2Q3"/>
<dbReference type="Pfam" id="PF10007">
    <property type="entry name" value="DUF2250"/>
    <property type="match status" value="1"/>
</dbReference>
<dbReference type="InterPro" id="IPR036388">
    <property type="entry name" value="WH-like_DNA-bd_sf"/>
</dbReference>
<dbReference type="HOGENOM" id="CLU_174603_0_0_0"/>
<dbReference type="KEGG" id="dte:Dester_0471"/>
<dbReference type="STRING" id="868864.Dester_0471"/>
<evidence type="ECO:0000313" key="2">
    <source>
        <dbReference type="Proteomes" id="UP000007102"/>
    </source>
</evidence>
<dbReference type="InterPro" id="IPR011991">
    <property type="entry name" value="ArsR-like_HTH"/>
</dbReference>
<protein>
    <recommendedName>
        <fullName evidence="3">DUF2250 domain-containing protein</fullName>
    </recommendedName>
</protein>
<keyword evidence="2" id="KW-1185">Reference proteome</keyword>
<dbReference type="RefSeq" id="WP_013638083.1">
    <property type="nucleotide sequence ID" value="NC_015185.1"/>
</dbReference>
<dbReference type="AlphaFoldDB" id="F0S2Q3"/>
<accession>F0S2Q3</accession>
<dbReference type="InterPro" id="IPR019254">
    <property type="entry name" value="DUF2250"/>
</dbReference>
<dbReference type="Proteomes" id="UP000007102">
    <property type="component" value="Chromosome"/>
</dbReference>
<dbReference type="OrthoDB" id="92868at2"/>
<dbReference type="eggNOG" id="COG1349">
    <property type="taxonomic scope" value="Bacteria"/>
</dbReference>
<reference evidence="1 2" key="1">
    <citation type="journal article" date="2011" name="Stand. Genomic Sci.">
        <title>Complete genome sequence of the thermophilic sulfur-reducer Desulfurobacterium thermolithotrophum type strain (BSA(T)) from a deep-sea hydrothermal vent.</title>
        <authorList>
            <person name="Goker M."/>
            <person name="Daligault H."/>
            <person name="Mwirichia R."/>
            <person name="Lapidus A."/>
            <person name="Lucas S."/>
            <person name="Deshpande S."/>
            <person name="Pagani I."/>
            <person name="Tapia R."/>
            <person name="Cheng J.F."/>
            <person name="Goodwin L."/>
            <person name="Pitluck S."/>
            <person name="Liolios K."/>
            <person name="Ivanova N."/>
            <person name="Mavromatis K."/>
            <person name="Mikhailova N."/>
            <person name="Pati A."/>
            <person name="Chen A."/>
            <person name="Palaniappan K."/>
            <person name="Han C."/>
            <person name="Land M."/>
            <person name="Hauser L."/>
            <person name="Pan C."/>
            <person name="Brambilla E.M."/>
            <person name="Rohde M."/>
            <person name="Spring S."/>
            <person name="Sikorski J."/>
            <person name="Wirth R."/>
            <person name="Detter J.C."/>
            <person name="Woyke T."/>
            <person name="Bristow J."/>
            <person name="Eisen J.A."/>
            <person name="Markowitz V."/>
            <person name="Hugenholtz P."/>
            <person name="Kyrpides N.C."/>
            <person name="Klenk H.P."/>
        </authorList>
    </citation>
    <scope>NUCLEOTIDE SEQUENCE [LARGE SCALE GENOMIC DNA]</scope>
    <source>
        <strain evidence="2">DSM 11699 / BSA</strain>
    </source>
</reference>
<reference evidence="2" key="2">
    <citation type="submission" date="2011-02" db="EMBL/GenBank/DDBJ databases">
        <title>The complete genome of Desulfurobacterium thermolithotrophum DSM 11699.</title>
        <authorList>
            <consortium name="US DOE Joint Genome Institute (JGI-PGF)"/>
            <person name="Lucas S."/>
            <person name="Copeland A."/>
            <person name="Lapidus A."/>
            <person name="Bruce D."/>
            <person name="Goodwin L."/>
            <person name="Pitluck S."/>
            <person name="Kyrpides N."/>
            <person name="Mavromatis K."/>
            <person name="Pagani I."/>
            <person name="Ivanova N."/>
            <person name="Mikhailova N."/>
            <person name="Daligault H."/>
            <person name="Detter J.C."/>
            <person name="Tapia R."/>
            <person name="Han C."/>
            <person name="Land M."/>
            <person name="Hauser L."/>
            <person name="Markowitz V."/>
            <person name="Cheng J.-F."/>
            <person name="Hugenholtz P."/>
            <person name="Woyke T."/>
            <person name="Wu D."/>
            <person name="Spring S."/>
            <person name="Brambilla E."/>
            <person name="Klenk H.-P."/>
            <person name="Eisen J.A."/>
        </authorList>
    </citation>
    <scope>NUCLEOTIDE SEQUENCE [LARGE SCALE GENOMIC DNA]</scope>
    <source>
        <strain evidence="2">DSM 11699 / BSA</strain>
    </source>
</reference>
<proteinExistence type="predicted"/>
<dbReference type="Gene3D" id="1.10.10.10">
    <property type="entry name" value="Winged helix-like DNA-binding domain superfamily/Winged helix DNA-binding domain"/>
    <property type="match status" value="1"/>
</dbReference>
<dbReference type="InterPro" id="IPR036390">
    <property type="entry name" value="WH_DNA-bd_sf"/>
</dbReference>
<dbReference type="GO" id="GO:0006355">
    <property type="term" value="P:regulation of DNA-templated transcription"/>
    <property type="evidence" value="ECO:0007669"/>
    <property type="project" value="UniProtKB-ARBA"/>
</dbReference>
<gene>
    <name evidence="1" type="ordered locus">Dester_0471</name>
</gene>
<dbReference type="CDD" id="cd00090">
    <property type="entry name" value="HTH_ARSR"/>
    <property type="match status" value="1"/>
</dbReference>
<sequence>MSDKKKSKRILDELDIKILYYIYKVGPAYIKKLCQRLQEDFDIIRKHIKKLEQLGYLERVSGRIVEYRIDRKNKVTKHRNHTYYNVTRKGRHFIRNIEIDVTVDLKPPYKRT</sequence>
<organism evidence="1 2">
    <name type="scientific">Desulfurobacterium thermolithotrophum (strain DSM 11699 / BSA)</name>
    <dbReference type="NCBI Taxonomy" id="868864"/>
    <lineage>
        <taxon>Bacteria</taxon>
        <taxon>Pseudomonadati</taxon>
        <taxon>Aquificota</taxon>
        <taxon>Aquificia</taxon>
        <taxon>Desulfurobacteriales</taxon>
        <taxon>Desulfurobacteriaceae</taxon>
        <taxon>Desulfurobacterium</taxon>
    </lineage>
</organism>
<evidence type="ECO:0000313" key="1">
    <source>
        <dbReference type="EMBL" id="ADY73125.1"/>
    </source>
</evidence>
<dbReference type="EMBL" id="CP002543">
    <property type="protein sequence ID" value="ADY73125.1"/>
    <property type="molecule type" value="Genomic_DNA"/>
</dbReference>